<dbReference type="Gene3D" id="1.25.10.10">
    <property type="entry name" value="Leucine-rich Repeat Variant"/>
    <property type="match status" value="2"/>
</dbReference>
<gene>
    <name evidence="4" type="primary">DNAAF5</name>
</gene>
<dbReference type="Pfam" id="PF24573">
    <property type="entry name" value="HEAT_DAAF5"/>
    <property type="match status" value="1"/>
</dbReference>
<dbReference type="Pfam" id="PF25757">
    <property type="entry name" value="TPR_DNAAF5"/>
    <property type="match status" value="1"/>
</dbReference>
<reference evidence="4" key="2">
    <citation type="submission" date="2025-08" db="UniProtKB">
        <authorList>
            <consortium name="Ensembl"/>
        </authorList>
    </citation>
    <scope>IDENTIFICATION</scope>
    <source>
        <strain evidence="4">Glennie</strain>
    </source>
</reference>
<feature type="domain" description="Dynein axonemal assembly factor 5 HEAT-repeat" evidence="2">
    <location>
        <begin position="341"/>
        <end position="534"/>
    </location>
</feature>
<dbReference type="GO" id="GO:0036159">
    <property type="term" value="P:inner dynein arm assembly"/>
    <property type="evidence" value="ECO:0000318"/>
    <property type="project" value="GO_Central"/>
</dbReference>
<dbReference type="GO" id="GO:0045505">
    <property type="term" value="F:dynein intermediate chain binding"/>
    <property type="evidence" value="ECO:0000318"/>
    <property type="project" value="GO_Central"/>
</dbReference>
<dbReference type="GO" id="GO:0005737">
    <property type="term" value="C:cytoplasm"/>
    <property type="evidence" value="ECO:0000318"/>
    <property type="project" value="GO_Central"/>
</dbReference>
<dbReference type="InterPro" id="IPR011989">
    <property type="entry name" value="ARM-like"/>
</dbReference>
<accession>A0A6I8NLT5</accession>
<name>A0A6I8NLT5_ORNAN</name>
<reference evidence="4 5" key="1">
    <citation type="journal article" date="2008" name="Nature">
        <title>Genome analysis of the platypus reveals unique signatures of evolution.</title>
        <authorList>
            <person name="Warren W.C."/>
            <person name="Hillier L.W."/>
            <person name="Marshall Graves J.A."/>
            <person name="Birney E."/>
            <person name="Ponting C.P."/>
            <person name="Grutzner F."/>
            <person name="Belov K."/>
            <person name="Miller W."/>
            <person name="Clarke L."/>
            <person name="Chinwalla A.T."/>
            <person name="Yang S.P."/>
            <person name="Heger A."/>
            <person name="Locke D.P."/>
            <person name="Miethke P."/>
            <person name="Waters P.D."/>
            <person name="Veyrunes F."/>
            <person name="Fulton L."/>
            <person name="Fulton B."/>
            <person name="Graves T."/>
            <person name="Wallis J."/>
            <person name="Puente X.S."/>
            <person name="Lopez-Otin C."/>
            <person name="Ordonez G.R."/>
            <person name="Eichler E.E."/>
            <person name="Chen L."/>
            <person name="Cheng Z."/>
            <person name="Deakin J.E."/>
            <person name="Alsop A."/>
            <person name="Thompson K."/>
            <person name="Kirby P."/>
            <person name="Papenfuss A.T."/>
            <person name="Wakefield M.J."/>
            <person name="Olender T."/>
            <person name="Lancet D."/>
            <person name="Huttley G.A."/>
            <person name="Smit A.F."/>
            <person name="Pask A."/>
            <person name="Temple-Smith P."/>
            <person name="Batzer M.A."/>
            <person name="Walker J.A."/>
            <person name="Konkel M.K."/>
            <person name="Harris R.S."/>
            <person name="Whittington C.M."/>
            <person name="Wong E.S."/>
            <person name="Gemmell N.J."/>
            <person name="Buschiazzo E."/>
            <person name="Vargas Jentzsch I.M."/>
            <person name="Merkel A."/>
            <person name="Schmitz J."/>
            <person name="Zemann A."/>
            <person name="Churakov G."/>
            <person name="Kriegs J.O."/>
            <person name="Brosius J."/>
            <person name="Murchison E.P."/>
            <person name="Sachidanandam R."/>
            <person name="Smith C."/>
            <person name="Hannon G.J."/>
            <person name="Tsend-Ayush E."/>
            <person name="McMillan D."/>
            <person name="Attenborough R."/>
            <person name="Rens W."/>
            <person name="Ferguson-Smith M."/>
            <person name="Lefevre C.M."/>
            <person name="Sharp J.A."/>
            <person name="Nicholas K.R."/>
            <person name="Ray D.A."/>
            <person name="Kube M."/>
            <person name="Reinhardt R."/>
            <person name="Pringle T.H."/>
            <person name="Taylor J."/>
            <person name="Jones R.C."/>
            <person name="Nixon B."/>
            <person name="Dacheux J.L."/>
            <person name="Niwa H."/>
            <person name="Sekita Y."/>
            <person name="Huang X."/>
            <person name="Stark A."/>
            <person name="Kheradpour P."/>
            <person name="Kellis M."/>
            <person name="Flicek P."/>
            <person name="Chen Y."/>
            <person name="Webber C."/>
            <person name="Hardison R."/>
            <person name="Nelson J."/>
            <person name="Hallsworth-Pepin K."/>
            <person name="Delehaunty K."/>
            <person name="Markovic C."/>
            <person name="Minx P."/>
            <person name="Feng Y."/>
            <person name="Kremitzki C."/>
            <person name="Mitreva M."/>
            <person name="Glasscock J."/>
            <person name="Wylie T."/>
            <person name="Wohldmann P."/>
            <person name="Thiru P."/>
            <person name="Nhan M.N."/>
            <person name="Pohl C.S."/>
            <person name="Smith S.M."/>
            <person name="Hou S."/>
            <person name="Nefedov M."/>
            <person name="de Jong P.J."/>
            <person name="Renfree M.B."/>
            <person name="Mardis E.R."/>
            <person name="Wilson R.K."/>
        </authorList>
    </citation>
    <scope>NUCLEOTIDE SEQUENCE [LARGE SCALE GENOMIC DNA]</scope>
    <source>
        <strain evidence="4 5">Glennie</strain>
    </source>
</reference>
<dbReference type="OMA" id="AFQGPWA"/>
<evidence type="ECO:0000313" key="4">
    <source>
        <dbReference type="Ensembl" id="ENSOANP00000042135.1"/>
    </source>
</evidence>
<proteinExistence type="predicted"/>
<dbReference type="Bgee" id="ENSOANG00000006999">
    <property type="expression patterns" value="Expressed in endometrium and 8 other cell types or tissues"/>
</dbReference>
<evidence type="ECO:0000256" key="1">
    <source>
        <dbReference type="SAM" id="MobiDB-lite"/>
    </source>
</evidence>
<dbReference type="GO" id="GO:0036158">
    <property type="term" value="P:outer dynein arm assembly"/>
    <property type="evidence" value="ECO:0000318"/>
    <property type="project" value="GO_Central"/>
</dbReference>
<dbReference type="GO" id="GO:0072686">
    <property type="term" value="C:mitotic spindle"/>
    <property type="evidence" value="ECO:0007669"/>
    <property type="project" value="Ensembl"/>
</dbReference>
<organism evidence="4 5">
    <name type="scientific">Ornithorhynchus anatinus</name>
    <name type="common">Duckbill platypus</name>
    <dbReference type="NCBI Taxonomy" id="9258"/>
    <lineage>
        <taxon>Eukaryota</taxon>
        <taxon>Metazoa</taxon>
        <taxon>Chordata</taxon>
        <taxon>Craniata</taxon>
        <taxon>Vertebrata</taxon>
        <taxon>Euteleostomi</taxon>
        <taxon>Mammalia</taxon>
        <taxon>Monotremata</taxon>
        <taxon>Ornithorhynchidae</taxon>
        <taxon>Ornithorhynchus</taxon>
    </lineage>
</organism>
<dbReference type="GO" id="GO:0003341">
    <property type="term" value="P:cilium movement"/>
    <property type="evidence" value="ECO:0000318"/>
    <property type="project" value="GO_Central"/>
</dbReference>
<sequence length="860" mass="95855">MNERTPARPGAAMAAGSGSSEDEAEGGGAEELRRALSRLLPLLEQEGKAARARALEELRRELEDRPPPPRRAFQALFSGPLLDRLLLRLADPADGCRALAARLLRLGVLRAARPHRLLPRLLPALAGRLRGGGGPGPGPAEPCEELRLDLVRLLGLLARRCGPRLRPYLDDVLAALARSLGDPFPDVRRESCAGAEACARALPDDFHMHSETLIIPLMQTISHQHSKVRVAVIEATGTVIQFGNGKSVDDVLAHFAQRLFDDVPQVRKAVTSVVGNWLLDLRDRYSYFHKLIPLLLSSFNDEIPEIKQLAFDLWEKIGLQWQKENEDDLKDKLDFAAPPPSHYPEGVIRPGLGCRELVFRNLSKILPAICHDITDWLAGTRVKAAQLLTVLLLHAEDHITQHLEIVLRTLYRACSDEEKVVVSSCAKSAELIGTFVNPEVFLKLILAALEKSPLPPYLMVLAAVIRGCSREDLKLHINSIANTLSQTQICQGSEEVIYMEQLLCCVQALIKVGKEDCTEASLPLMEVLVTIMAIPGVASLHEKVQETMTSLAVVQKMDGILDLYRQHIDQLMEWLSSSHDQWNCYSLELLQFEVVVTQSGPVLSEALHHFISILKTCLQPTKDPKMRLKLFTVLSQLLLKANNSVNSQGQFHEYLETMIKDILVPNLQWHAGRTAGAIRTTAVSCLWALIYSEMLSTEQVLEVQELLLPQIITTLEEDSKMTRLLSCRIISIFLKSCGDMIVPDKLLKIYPEVLKRMDDASNEVRTAAASTLISWLKCIQNDDGKFVFQSNIQFLYQELLVHLDDPDNGIQNAVLEVLKEGSVLFPDILVKEIESVKHKHRSPVFCEELLQHVQADGVAF</sequence>
<dbReference type="GO" id="GO:0005829">
    <property type="term" value="C:cytosol"/>
    <property type="evidence" value="ECO:0007669"/>
    <property type="project" value="Ensembl"/>
</dbReference>
<dbReference type="InterPro" id="IPR057978">
    <property type="entry name" value="TPR_DAAF5"/>
</dbReference>
<dbReference type="InParanoid" id="A0A6I8NLT5"/>
<feature type="domain" description="Dynein axonemal assembly factor 5 TPR repeats" evidence="3">
    <location>
        <begin position="43"/>
        <end position="332"/>
    </location>
</feature>
<dbReference type="InterPro" id="IPR056497">
    <property type="entry name" value="HEAT_DAAF5"/>
</dbReference>
<feature type="compositionally biased region" description="Low complexity" evidence="1">
    <location>
        <begin position="10"/>
        <end position="19"/>
    </location>
</feature>
<dbReference type="GeneTree" id="ENSGT00390000005666"/>
<dbReference type="AlphaFoldDB" id="A0A6I8NLT5"/>
<dbReference type="SUPFAM" id="SSF48371">
    <property type="entry name" value="ARM repeat"/>
    <property type="match status" value="1"/>
</dbReference>
<dbReference type="Proteomes" id="UP000002279">
    <property type="component" value="Chromosome 2"/>
</dbReference>
<dbReference type="GO" id="GO:0005730">
    <property type="term" value="C:nucleolus"/>
    <property type="evidence" value="ECO:0007669"/>
    <property type="project" value="Ensembl"/>
</dbReference>
<dbReference type="Ensembl" id="ENSOANT00000056742.1">
    <property type="protein sequence ID" value="ENSOANP00000042135.1"/>
    <property type="gene ID" value="ENSOANG00000006999.2"/>
</dbReference>
<evidence type="ECO:0000259" key="3">
    <source>
        <dbReference type="Pfam" id="PF25757"/>
    </source>
</evidence>
<dbReference type="PANTHER" id="PTHR16216">
    <property type="entry name" value="DYNEIN ASSEMBLY FACTOR 5, AXONEMAL"/>
    <property type="match status" value="1"/>
</dbReference>
<evidence type="ECO:0000259" key="2">
    <source>
        <dbReference type="Pfam" id="PF24573"/>
    </source>
</evidence>
<feature type="region of interest" description="Disordered" evidence="1">
    <location>
        <begin position="1"/>
        <end position="30"/>
    </location>
</feature>
<keyword evidence="5" id="KW-1185">Reference proteome</keyword>
<dbReference type="FunFam" id="1.25.10.10:FF:001468">
    <property type="entry name" value="Dynein, axonemal, assembly factor 5"/>
    <property type="match status" value="1"/>
</dbReference>
<dbReference type="InterPro" id="IPR016024">
    <property type="entry name" value="ARM-type_fold"/>
</dbReference>
<dbReference type="PANTHER" id="PTHR16216:SF2">
    <property type="entry name" value="DYNEIN AXONEMAL ASSEMBLY FACTOR 5"/>
    <property type="match status" value="1"/>
</dbReference>
<reference evidence="4" key="3">
    <citation type="submission" date="2025-09" db="UniProtKB">
        <authorList>
            <consortium name="Ensembl"/>
        </authorList>
    </citation>
    <scope>IDENTIFICATION</scope>
    <source>
        <strain evidence="4">Glennie</strain>
    </source>
</reference>
<evidence type="ECO:0000313" key="5">
    <source>
        <dbReference type="Proteomes" id="UP000002279"/>
    </source>
</evidence>
<dbReference type="FunCoup" id="A0A6I8NLT5">
    <property type="interactions" value="1427"/>
</dbReference>
<protein>
    <submittedName>
        <fullName evidence="4">Dynein axonemal assembly factor 5</fullName>
    </submittedName>
</protein>
<dbReference type="InterPro" id="IPR052623">
    <property type="entry name" value="DAAF5"/>
</dbReference>